<evidence type="ECO:0000313" key="2">
    <source>
        <dbReference type="Proteomes" id="UP000774570"/>
    </source>
</evidence>
<comment type="caution">
    <text evidence="1">The sequence shown here is derived from an EMBL/GenBank/DDBJ whole genome shotgun (WGS) entry which is preliminary data.</text>
</comment>
<gene>
    <name evidence="1" type="ORF">K1Y72_16200</name>
</gene>
<dbReference type="RefSeq" id="WP_220167156.1">
    <property type="nucleotide sequence ID" value="NZ_JAIBOA010000009.1"/>
</dbReference>
<organism evidence="1 2">
    <name type="scientific">Actinomadura parmotrematis</name>
    <dbReference type="NCBI Taxonomy" id="2864039"/>
    <lineage>
        <taxon>Bacteria</taxon>
        <taxon>Bacillati</taxon>
        <taxon>Actinomycetota</taxon>
        <taxon>Actinomycetes</taxon>
        <taxon>Streptosporangiales</taxon>
        <taxon>Thermomonosporaceae</taxon>
        <taxon>Actinomadura</taxon>
    </lineage>
</organism>
<keyword evidence="2" id="KW-1185">Reference proteome</keyword>
<name>A0ABS7FU48_9ACTN</name>
<dbReference type="EMBL" id="JAIBOA010000009">
    <property type="protein sequence ID" value="MBW8483929.1"/>
    <property type="molecule type" value="Genomic_DNA"/>
</dbReference>
<dbReference type="Proteomes" id="UP000774570">
    <property type="component" value="Unassembled WGS sequence"/>
</dbReference>
<evidence type="ECO:0000313" key="1">
    <source>
        <dbReference type="EMBL" id="MBW8483929.1"/>
    </source>
</evidence>
<protein>
    <submittedName>
        <fullName evidence="1">Uncharacterized protein</fullName>
    </submittedName>
</protein>
<proteinExistence type="predicted"/>
<sequence length="141" mass="16147">MNSNAQKTCIHELPTDQCAYCRKPPAGLPGRVWRTRYGTHMHRWADCNALLYGHHVSRKLDLNTHAPRPVSLAEANSAGLDRCSNCLPENVPPGARACRVRFNGYWEDGFVIELLPNGNALIDFQSRGERMRRVFHHWKNR</sequence>
<accession>A0ABS7FU48</accession>
<reference evidence="1 2" key="1">
    <citation type="submission" date="2021-07" db="EMBL/GenBank/DDBJ databases">
        <title>Actinomadura sp. PM05-2 isolated from lichen.</title>
        <authorList>
            <person name="Somphong A."/>
            <person name="Phongsopitanun W."/>
            <person name="Tanasupawat S."/>
            <person name="Peongsungnone V."/>
        </authorList>
    </citation>
    <scope>NUCLEOTIDE SEQUENCE [LARGE SCALE GENOMIC DNA]</scope>
    <source>
        <strain evidence="1 2">PM05-2</strain>
    </source>
</reference>